<dbReference type="AlphaFoldDB" id="W4L561"/>
<protein>
    <submittedName>
        <fullName evidence="2">Uncharacterized protein</fullName>
    </submittedName>
</protein>
<evidence type="ECO:0000313" key="2">
    <source>
        <dbReference type="EMBL" id="ETW93233.1"/>
    </source>
</evidence>
<accession>W4L561</accession>
<dbReference type="EMBL" id="AZHX01002689">
    <property type="protein sequence ID" value="ETW93233.1"/>
    <property type="molecule type" value="Genomic_DNA"/>
</dbReference>
<dbReference type="Proteomes" id="UP000019140">
    <property type="component" value="Unassembled WGS sequence"/>
</dbReference>
<evidence type="ECO:0000313" key="3">
    <source>
        <dbReference type="Proteomes" id="UP000019140"/>
    </source>
</evidence>
<keyword evidence="3" id="KW-1185">Reference proteome</keyword>
<sequence>MYLKTEFEEHGVKYAIDHQSLQILWTLHMVLSLFMALHSELRGCRTST</sequence>
<comment type="caution">
    <text evidence="2">The sequence shown here is derived from an EMBL/GenBank/DDBJ whole genome shotgun (WGS) entry which is preliminary data.</text>
</comment>
<name>W4L561_9BACT</name>
<gene>
    <name evidence="2" type="ORF">ETSY2_51775</name>
</gene>
<evidence type="ECO:0000256" key="1">
    <source>
        <dbReference type="SAM" id="Phobius"/>
    </source>
</evidence>
<proteinExistence type="predicted"/>
<dbReference type="HOGENOM" id="CLU_3150692_0_0_7"/>
<keyword evidence="1" id="KW-0812">Transmembrane</keyword>
<feature type="transmembrane region" description="Helical" evidence="1">
    <location>
        <begin position="20"/>
        <end position="37"/>
    </location>
</feature>
<keyword evidence="1" id="KW-0472">Membrane</keyword>
<reference evidence="2 3" key="1">
    <citation type="journal article" date="2014" name="Nature">
        <title>An environmental bacterial taxon with a large and distinct metabolic repertoire.</title>
        <authorList>
            <person name="Wilson M.C."/>
            <person name="Mori T."/>
            <person name="Ruckert C."/>
            <person name="Uria A.R."/>
            <person name="Helf M.J."/>
            <person name="Takada K."/>
            <person name="Gernert C."/>
            <person name="Steffens U.A."/>
            <person name="Heycke N."/>
            <person name="Schmitt S."/>
            <person name="Rinke C."/>
            <person name="Helfrich E.J."/>
            <person name="Brachmann A.O."/>
            <person name="Gurgui C."/>
            <person name="Wakimoto T."/>
            <person name="Kracht M."/>
            <person name="Crusemann M."/>
            <person name="Hentschel U."/>
            <person name="Abe I."/>
            <person name="Matsunaga S."/>
            <person name="Kalinowski J."/>
            <person name="Takeyama H."/>
            <person name="Piel J."/>
        </authorList>
    </citation>
    <scope>NUCLEOTIDE SEQUENCE [LARGE SCALE GENOMIC DNA]</scope>
    <source>
        <strain evidence="3">TSY2</strain>
    </source>
</reference>
<keyword evidence="1" id="KW-1133">Transmembrane helix</keyword>
<organism evidence="2 3">
    <name type="scientific">Candidatus Entotheonella gemina</name>
    <dbReference type="NCBI Taxonomy" id="1429439"/>
    <lineage>
        <taxon>Bacteria</taxon>
        <taxon>Pseudomonadati</taxon>
        <taxon>Nitrospinota/Tectimicrobiota group</taxon>
        <taxon>Candidatus Tectimicrobiota</taxon>
        <taxon>Candidatus Entotheonellia</taxon>
        <taxon>Candidatus Entotheonellales</taxon>
        <taxon>Candidatus Entotheonellaceae</taxon>
        <taxon>Candidatus Entotheonella</taxon>
    </lineage>
</organism>